<proteinExistence type="predicted"/>
<keyword evidence="2" id="KW-0472">Membrane</keyword>
<comment type="caution">
    <text evidence="3">The sequence shown here is derived from an EMBL/GenBank/DDBJ whole genome shotgun (WGS) entry which is preliminary data.</text>
</comment>
<dbReference type="eggNOG" id="COG0515">
    <property type="taxonomic scope" value="Bacteria"/>
</dbReference>
<keyword evidence="2" id="KW-1133">Transmembrane helix</keyword>
<sequence length="168" mass="18044">MYPPQYPPVTQQKSSNAGMIIMSVIAGLLAIALTGFLVYYFTTNSDANRAANEPALTSVQQPSEGDRPTVTQTVNAPSPNEQQQPKPANKPTKNYTDYWVNDSDVTTPQFAANVFSAFVAKYNSTGSPNVTLYGVYSPVTGKNYDMTCRDQGAHVACTGGNNAAVYIS</sequence>
<dbReference type="AlphaFoldDB" id="D7WEB3"/>
<dbReference type="HOGENOM" id="CLU_078729_1_1_11"/>
<dbReference type="Proteomes" id="UP000004208">
    <property type="component" value="Unassembled WGS sequence"/>
</dbReference>
<keyword evidence="2" id="KW-0812">Transmembrane</keyword>
<evidence type="ECO:0000313" key="4">
    <source>
        <dbReference type="Proteomes" id="UP000004208"/>
    </source>
</evidence>
<keyword evidence="4" id="KW-1185">Reference proteome</keyword>
<feature type="transmembrane region" description="Helical" evidence="2">
    <location>
        <begin position="20"/>
        <end position="41"/>
    </location>
</feature>
<feature type="region of interest" description="Disordered" evidence="1">
    <location>
        <begin position="52"/>
        <end position="95"/>
    </location>
</feature>
<feature type="compositionally biased region" description="Polar residues" evidence="1">
    <location>
        <begin position="55"/>
        <end position="95"/>
    </location>
</feature>
<evidence type="ECO:0000256" key="1">
    <source>
        <dbReference type="SAM" id="MobiDB-lite"/>
    </source>
</evidence>
<gene>
    <name evidence="3" type="ORF">HMPREF0291_12125</name>
</gene>
<organism evidence="3 4">
    <name type="scientific">Corynebacterium genitalium ATCC 33030</name>
    <dbReference type="NCBI Taxonomy" id="585529"/>
    <lineage>
        <taxon>Bacteria</taxon>
        <taxon>Bacillati</taxon>
        <taxon>Actinomycetota</taxon>
        <taxon>Actinomycetes</taxon>
        <taxon>Mycobacteriales</taxon>
        <taxon>Corynebacteriaceae</taxon>
        <taxon>Corynebacterium</taxon>
    </lineage>
</organism>
<evidence type="ECO:0000313" key="3">
    <source>
        <dbReference type="EMBL" id="EFK54467.1"/>
    </source>
</evidence>
<dbReference type="EMBL" id="ACLJ02000003">
    <property type="protein sequence ID" value="EFK54467.1"/>
    <property type="molecule type" value="Genomic_DNA"/>
</dbReference>
<accession>D7WEB3</accession>
<reference evidence="3" key="1">
    <citation type="submission" date="2010-06" db="EMBL/GenBank/DDBJ databases">
        <authorList>
            <person name="Muzny D."/>
            <person name="Qin X."/>
            <person name="Buhay C."/>
            <person name="Dugan-Rocha S."/>
            <person name="Ding Y."/>
            <person name="Chen G."/>
            <person name="Hawes A."/>
            <person name="Holder M."/>
            <person name="Jhangiani S."/>
            <person name="Johnson A."/>
            <person name="Khan Z."/>
            <person name="Li Z."/>
            <person name="Liu W."/>
            <person name="Liu X."/>
            <person name="Perez L."/>
            <person name="Shen H."/>
            <person name="Wang Q."/>
            <person name="Watt J."/>
            <person name="Xi L."/>
            <person name="Xin Y."/>
            <person name="Zhou J."/>
            <person name="Deng J."/>
            <person name="Jiang H."/>
            <person name="Liu Y."/>
            <person name="Qu J."/>
            <person name="Song X.-Z."/>
            <person name="Zhang L."/>
            <person name="Villasana D."/>
            <person name="Johnson A."/>
            <person name="Liu J."/>
            <person name="Liyanage D."/>
            <person name="Lorensuhewa L."/>
            <person name="Robinson T."/>
            <person name="Song A."/>
            <person name="Song B.-B."/>
            <person name="Dinh H."/>
            <person name="Thornton R."/>
            <person name="Coyle M."/>
            <person name="Francisco L."/>
            <person name="Jackson L."/>
            <person name="Javaid M."/>
            <person name="Korchina V."/>
            <person name="Kovar C."/>
            <person name="Mata R."/>
            <person name="Mathew T."/>
            <person name="Ngo R."/>
            <person name="Nguyen L."/>
            <person name="Nguyen N."/>
            <person name="Okwuonu G."/>
            <person name="Ongeri F."/>
            <person name="Pham C."/>
            <person name="Simmons D."/>
            <person name="Wilczek-Boney K."/>
            <person name="Hale W."/>
            <person name="Jakkamsetti A."/>
            <person name="Pham P."/>
            <person name="Ruth R."/>
            <person name="San Lucas F."/>
            <person name="Warren J."/>
            <person name="Zhang J."/>
            <person name="Zhao Z."/>
            <person name="Zhou C."/>
            <person name="Zhu D."/>
            <person name="Lee S."/>
            <person name="Bess C."/>
            <person name="Blankenburg K."/>
            <person name="Forbes L."/>
            <person name="Fu Q."/>
            <person name="Gubbala S."/>
            <person name="Hirani K."/>
            <person name="Jayaseelan J.C."/>
            <person name="Lara F."/>
            <person name="Munidasa M."/>
            <person name="Palculict T."/>
            <person name="Patil S."/>
            <person name="Pu L.-L."/>
            <person name="Saada N."/>
            <person name="Tang L."/>
            <person name="Weissenberger G."/>
            <person name="Zhu Y."/>
            <person name="Hemphill L."/>
            <person name="Shang Y."/>
            <person name="Youmans B."/>
            <person name="Ayvaz T."/>
            <person name="Ross M."/>
            <person name="Santibanez J."/>
            <person name="Aqrawi P."/>
            <person name="Gross S."/>
            <person name="Joshi V."/>
            <person name="Fowler G."/>
            <person name="Nazareth L."/>
            <person name="Reid J."/>
            <person name="Worley K."/>
            <person name="Petrosino J."/>
            <person name="Highlander S."/>
            <person name="Gibbs R."/>
        </authorList>
    </citation>
    <scope>NUCLEOTIDE SEQUENCE [LARGE SCALE GENOMIC DNA]</scope>
    <source>
        <strain evidence="3">ATCC 33030</strain>
    </source>
</reference>
<evidence type="ECO:0000256" key="2">
    <source>
        <dbReference type="SAM" id="Phobius"/>
    </source>
</evidence>
<protein>
    <submittedName>
        <fullName evidence="3">Uncharacterized protein</fullName>
    </submittedName>
</protein>
<name>D7WEB3_9CORY</name>
<dbReference type="STRING" id="585529.HMPREF0291_12125"/>